<accession>A0A316ABQ5</accession>
<dbReference type="PANTHER" id="PTHR43278">
    <property type="entry name" value="NAD(P)H-DEPENDENT FMN-CONTAINING OXIDOREDUCTASE YWQN-RELATED"/>
    <property type="match status" value="1"/>
</dbReference>
<dbReference type="RefSeq" id="WP_109714513.1">
    <property type="nucleotide sequence ID" value="NZ_QGDS01000021.1"/>
</dbReference>
<proteinExistence type="predicted"/>
<reference evidence="5" key="1">
    <citation type="submission" date="2017-07" db="EMBL/GenBank/DDBJ databases">
        <authorList>
            <person name="Varghese N."/>
            <person name="Submissions S."/>
        </authorList>
    </citation>
    <scope>NUCLEOTIDE SEQUENCE [LARGE SCALE GENOMIC DNA]</scope>
    <source>
        <strain evidence="5">NLAE-zl-C134</strain>
    </source>
</reference>
<dbReference type="SUPFAM" id="SSF52218">
    <property type="entry name" value="Flavoproteins"/>
    <property type="match status" value="1"/>
</dbReference>
<sequence>MKYLIINGSPRKGNTWRLVELVRQQIMSASPASEFQEIHLAKANLPFCVGCSACFRKGNEHCPHRSVMDEIIAGMNWADGIIFSSPTFNRAPTALVKNLFDHLCYMLHRPHFFTKKALVITTTGGVGAKAAAKSLAADLKGIGFNRVYLLPVITHSWNDYSIDDKAKRQSSKVFREFLMDVESGKMHPPSALLMIPYNLFRGMCLSNGPGTEYPTYDGIYWMDPVRAKKYYDSAIPVPFYKKPVGAFFYQVGKLGGRMVPVSYKKNK</sequence>
<dbReference type="PANTHER" id="PTHR43278:SF2">
    <property type="entry name" value="IRON-SULFUR FLAVOPROTEIN"/>
    <property type="match status" value="1"/>
</dbReference>
<dbReference type="AlphaFoldDB" id="A0A316ABQ5"/>
<organism evidence="4 5">
    <name type="scientific">Faecalicatena contorta</name>
    <dbReference type="NCBI Taxonomy" id="39482"/>
    <lineage>
        <taxon>Bacteria</taxon>
        <taxon>Bacillati</taxon>
        <taxon>Bacillota</taxon>
        <taxon>Clostridia</taxon>
        <taxon>Lachnospirales</taxon>
        <taxon>Lachnospiraceae</taxon>
        <taxon>Faecalicatena</taxon>
    </lineage>
</organism>
<dbReference type="InterPro" id="IPR005025">
    <property type="entry name" value="FMN_Rdtase-like_dom"/>
</dbReference>
<dbReference type="Pfam" id="PF03358">
    <property type="entry name" value="FMN_red"/>
    <property type="match status" value="1"/>
</dbReference>
<dbReference type="Gene3D" id="3.40.50.360">
    <property type="match status" value="1"/>
</dbReference>
<dbReference type="GO" id="GO:0016491">
    <property type="term" value="F:oxidoreductase activity"/>
    <property type="evidence" value="ECO:0007669"/>
    <property type="project" value="InterPro"/>
</dbReference>
<dbReference type="Proteomes" id="UP000254051">
    <property type="component" value="Unassembled WGS sequence"/>
</dbReference>
<gene>
    <name evidence="4" type="ORF">SAMN05216529_12134</name>
</gene>
<keyword evidence="2" id="KW-0288">FMN</keyword>
<protein>
    <submittedName>
        <fullName evidence="4">Multimeric flavodoxin WrbA</fullName>
    </submittedName>
</protein>
<evidence type="ECO:0000259" key="3">
    <source>
        <dbReference type="Pfam" id="PF03358"/>
    </source>
</evidence>
<dbReference type="EMBL" id="UHJJ01000021">
    <property type="protein sequence ID" value="SUQ16100.1"/>
    <property type="molecule type" value="Genomic_DNA"/>
</dbReference>
<feature type="domain" description="NADPH-dependent FMN reductase-like" evidence="3">
    <location>
        <begin position="1"/>
        <end position="140"/>
    </location>
</feature>
<evidence type="ECO:0000256" key="1">
    <source>
        <dbReference type="ARBA" id="ARBA00022630"/>
    </source>
</evidence>
<name>A0A316ABQ5_9FIRM</name>
<dbReference type="InterPro" id="IPR029039">
    <property type="entry name" value="Flavoprotein-like_sf"/>
</dbReference>
<evidence type="ECO:0000313" key="5">
    <source>
        <dbReference type="Proteomes" id="UP000254051"/>
    </source>
</evidence>
<dbReference type="InterPro" id="IPR051796">
    <property type="entry name" value="ISF_SsuE-like"/>
</dbReference>
<dbReference type="OrthoDB" id="9790975at2"/>
<keyword evidence="5" id="KW-1185">Reference proteome</keyword>
<evidence type="ECO:0000313" key="4">
    <source>
        <dbReference type="EMBL" id="SUQ16100.1"/>
    </source>
</evidence>
<evidence type="ECO:0000256" key="2">
    <source>
        <dbReference type="ARBA" id="ARBA00022643"/>
    </source>
</evidence>
<keyword evidence="1" id="KW-0285">Flavoprotein</keyword>